<proteinExistence type="predicted"/>
<sequence length="41" mass="4734">MDQEGSFFAIRMKPLFMRNYGNVGLLENGDRIWNGDVRKTG</sequence>
<name>A0A256FDL8_9HYPH</name>
<accession>A0A256FDL8</accession>
<evidence type="ECO:0000313" key="2">
    <source>
        <dbReference type="Proteomes" id="UP000216345"/>
    </source>
</evidence>
<evidence type="ECO:0000313" key="1">
    <source>
        <dbReference type="EMBL" id="OYR12949.1"/>
    </source>
</evidence>
<dbReference type="AlphaFoldDB" id="A0A256FDL8"/>
<comment type="caution">
    <text evidence="1">The sequence shown here is derived from an EMBL/GenBank/DDBJ whole genome shotgun (WGS) entry which is preliminary data.</text>
</comment>
<keyword evidence="2" id="KW-1185">Reference proteome</keyword>
<reference evidence="1 2" key="1">
    <citation type="submission" date="2017-07" db="EMBL/GenBank/DDBJ databases">
        <title>Phylogenetic study on the rhizospheric bacterium Ochrobactrum sp. A44.</title>
        <authorList>
            <person name="Krzyzanowska D.M."/>
            <person name="Ossowicki A."/>
            <person name="Rajewska M."/>
            <person name="Maciag T."/>
            <person name="Kaczynski Z."/>
            <person name="Czerwicka M."/>
            <person name="Jafra S."/>
        </authorList>
    </citation>
    <scope>NUCLEOTIDE SEQUENCE [LARGE SCALE GENOMIC DNA]</scope>
    <source>
        <strain evidence="1 2">PR17</strain>
    </source>
</reference>
<dbReference type="EMBL" id="NNRK01000029">
    <property type="protein sequence ID" value="OYR12949.1"/>
    <property type="molecule type" value="Genomic_DNA"/>
</dbReference>
<gene>
    <name evidence="1" type="ORF">CEV32_1125</name>
</gene>
<protein>
    <submittedName>
        <fullName evidence="1">Uncharacterized protein</fullName>
    </submittedName>
</protein>
<dbReference type="Proteomes" id="UP000216345">
    <property type="component" value="Unassembled WGS sequence"/>
</dbReference>
<organism evidence="1 2">
    <name type="scientific">Brucella rhizosphaerae</name>
    <dbReference type="NCBI Taxonomy" id="571254"/>
    <lineage>
        <taxon>Bacteria</taxon>
        <taxon>Pseudomonadati</taxon>
        <taxon>Pseudomonadota</taxon>
        <taxon>Alphaproteobacteria</taxon>
        <taxon>Hyphomicrobiales</taxon>
        <taxon>Brucellaceae</taxon>
        <taxon>Brucella/Ochrobactrum group</taxon>
        <taxon>Brucella</taxon>
    </lineage>
</organism>